<dbReference type="AlphaFoldDB" id="A0AAU7CMI9"/>
<organism evidence="2">
    <name type="scientific">Singulisphaera sp. Ch08</name>
    <dbReference type="NCBI Taxonomy" id="3120278"/>
    <lineage>
        <taxon>Bacteria</taxon>
        <taxon>Pseudomonadati</taxon>
        <taxon>Planctomycetota</taxon>
        <taxon>Planctomycetia</taxon>
        <taxon>Isosphaerales</taxon>
        <taxon>Isosphaeraceae</taxon>
        <taxon>Singulisphaera</taxon>
    </lineage>
</organism>
<name>A0AAU7CMI9_9BACT</name>
<evidence type="ECO:0008006" key="3">
    <source>
        <dbReference type="Google" id="ProtNLM"/>
    </source>
</evidence>
<gene>
    <name evidence="2" type="ORF">V5E97_11020</name>
</gene>
<evidence type="ECO:0000313" key="2">
    <source>
        <dbReference type="EMBL" id="XBH06539.1"/>
    </source>
</evidence>
<feature type="signal peptide" evidence="1">
    <location>
        <begin position="1"/>
        <end position="27"/>
    </location>
</feature>
<dbReference type="Gene3D" id="3.20.20.80">
    <property type="entry name" value="Glycosidases"/>
    <property type="match status" value="1"/>
</dbReference>
<feature type="chain" id="PRO_5043403115" description="Glycosyl hydrolase-like 10 domain-containing protein" evidence="1">
    <location>
        <begin position="28"/>
        <end position="373"/>
    </location>
</feature>
<accession>A0AAU7CMI9</accession>
<dbReference type="EMBL" id="CP155447">
    <property type="protein sequence ID" value="XBH06539.1"/>
    <property type="molecule type" value="Genomic_DNA"/>
</dbReference>
<dbReference type="InterPro" id="IPR017853">
    <property type="entry name" value="GH"/>
</dbReference>
<sequence>MNRIISRSRTHLALILGGLIAGQVASAEELGKRPQVTIRGVYGGVPAEPLDGGRTLAESGINAVWVGSGALGATRIEPLRKQGVKVFAEFNTMHDASYLKDHPDARPVGTDGQPCPAPDGWQGVCPTHPGYRAAKMEAFRRVLADHAIDGIWLDYHHAHASWEQAIPNLPDTCFCERCLDAFERDTKSNLPEGTTSERARQLLGPWKEQWVTWRCGVFTDWVRQFRTIRDETRPSALLGTFHCPWSEEDFGGALRQKLAIDLKAQAVYLDVLSPMPYHARFGHRDDPAWISRQVTWLGHHLGIEGKAGERLQIWPIIQLSDWGERVTASQVTAVVDHGTRPPATGVTIFNWGSLHQELDKIERLTQAYRSLRP</sequence>
<dbReference type="RefSeq" id="WP_406699389.1">
    <property type="nucleotide sequence ID" value="NZ_CP155447.1"/>
</dbReference>
<keyword evidence="1" id="KW-0732">Signal</keyword>
<dbReference type="SUPFAM" id="SSF51445">
    <property type="entry name" value="(Trans)glycosidases"/>
    <property type="match status" value="1"/>
</dbReference>
<evidence type="ECO:0000256" key="1">
    <source>
        <dbReference type="SAM" id="SignalP"/>
    </source>
</evidence>
<proteinExistence type="predicted"/>
<reference evidence="2" key="1">
    <citation type="submission" date="2024-05" db="EMBL/GenBank/DDBJ databases">
        <title>Planctomycetes of the genus Singulisphaera possess chitinolytic capabilities.</title>
        <authorList>
            <person name="Ivanova A."/>
        </authorList>
    </citation>
    <scope>NUCLEOTIDE SEQUENCE</scope>
    <source>
        <strain evidence="2">Ch08T</strain>
    </source>
</reference>
<protein>
    <recommendedName>
        <fullName evidence="3">Glycosyl hydrolase-like 10 domain-containing protein</fullName>
    </recommendedName>
</protein>